<proteinExistence type="predicted"/>
<dbReference type="AlphaFoldDB" id="A0A9W6XQN4"/>
<protein>
    <submittedName>
        <fullName evidence="1">Unnamed protein product</fullName>
    </submittedName>
</protein>
<keyword evidence="2" id="KW-1185">Reference proteome</keyword>
<sequence length="148" mass="16786">MSRLRTWLHHANGKRHKHTVDFIKCFCHMDLALESQEAQSYTTMDGISTSTRLQQGSVNSGFERYDRATNSNRAAGVSLCSRVGEELVDWCCLSVRPDTRSTTSCTGRYEADQACSSTHSNQSHRQRAKVEQLLATLMTPDDFYDRCE</sequence>
<gene>
    <name evidence="1" type="ORF">Pfra01_001458800</name>
</gene>
<dbReference type="Proteomes" id="UP001165121">
    <property type="component" value="Unassembled WGS sequence"/>
</dbReference>
<accession>A0A9W6XQN4</accession>
<evidence type="ECO:0000313" key="2">
    <source>
        <dbReference type="Proteomes" id="UP001165121"/>
    </source>
</evidence>
<organism evidence="1 2">
    <name type="scientific">Phytophthora fragariaefolia</name>
    <dbReference type="NCBI Taxonomy" id="1490495"/>
    <lineage>
        <taxon>Eukaryota</taxon>
        <taxon>Sar</taxon>
        <taxon>Stramenopiles</taxon>
        <taxon>Oomycota</taxon>
        <taxon>Peronosporomycetes</taxon>
        <taxon>Peronosporales</taxon>
        <taxon>Peronosporaceae</taxon>
        <taxon>Phytophthora</taxon>
    </lineage>
</organism>
<reference evidence="1" key="1">
    <citation type="submission" date="2023-04" db="EMBL/GenBank/DDBJ databases">
        <title>Phytophthora fragariaefolia NBRC 109709.</title>
        <authorList>
            <person name="Ichikawa N."/>
            <person name="Sato H."/>
            <person name="Tonouchi N."/>
        </authorList>
    </citation>
    <scope>NUCLEOTIDE SEQUENCE</scope>
    <source>
        <strain evidence="1">NBRC 109709</strain>
    </source>
</reference>
<name>A0A9W6XQN4_9STRA</name>
<comment type="caution">
    <text evidence="1">The sequence shown here is derived from an EMBL/GenBank/DDBJ whole genome shotgun (WGS) entry which is preliminary data.</text>
</comment>
<evidence type="ECO:0000313" key="1">
    <source>
        <dbReference type="EMBL" id="GMF43299.1"/>
    </source>
</evidence>
<dbReference type="EMBL" id="BSXT01001525">
    <property type="protein sequence ID" value="GMF43299.1"/>
    <property type="molecule type" value="Genomic_DNA"/>
</dbReference>